<sequence length="157" mass="18098">MLLKKTSIPLLLFIIICSCNSKKKYYNNFLEQLAGNYEIAELNYISSQGADSTIYDAGTFYFDNCGYHKTTSESICGGSIYIQPLDTEGSLEYHVFDERTMYISVDWLSDNEKNPLIYANCEVFFDGKKTILEFKDKESAQESNFNFYPYSIVLSKY</sequence>
<gene>
    <name evidence="1" type="ORF">QYS49_36150</name>
</gene>
<dbReference type="AlphaFoldDB" id="A0AA51NC20"/>
<proteinExistence type="predicted"/>
<dbReference type="RefSeq" id="WP_308347281.1">
    <property type="nucleotide sequence ID" value="NZ_CP129971.1"/>
</dbReference>
<accession>A0AA51NC20</accession>
<dbReference type="Proteomes" id="UP001230496">
    <property type="component" value="Chromosome"/>
</dbReference>
<evidence type="ECO:0000313" key="2">
    <source>
        <dbReference type="Proteomes" id="UP001230496"/>
    </source>
</evidence>
<reference evidence="1 2" key="1">
    <citation type="submission" date="2023-08" db="EMBL/GenBank/DDBJ databases">
        <title>Comparative genomics and taxonomic characterization of three novel marine species of genus Marivirga.</title>
        <authorList>
            <person name="Muhammad N."/>
            <person name="Kim S.-G."/>
        </authorList>
    </citation>
    <scope>NUCLEOTIDE SEQUENCE [LARGE SCALE GENOMIC DNA]</scope>
    <source>
        <strain evidence="1 2">BDSF4-3</strain>
    </source>
</reference>
<keyword evidence="2" id="KW-1185">Reference proteome</keyword>
<evidence type="ECO:0008006" key="3">
    <source>
        <dbReference type="Google" id="ProtNLM"/>
    </source>
</evidence>
<dbReference type="EMBL" id="CP129971">
    <property type="protein sequence ID" value="WMN10826.1"/>
    <property type="molecule type" value="Genomic_DNA"/>
</dbReference>
<organism evidence="1 2">
    <name type="scientific">Marivirga salinarum</name>
    <dbReference type="NCBI Taxonomy" id="3059078"/>
    <lineage>
        <taxon>Bacteria</taxon>
        <taxon>Pseudomonadati</taxon>
        <taxon>Bacteroidota</taxon>
        <taxon>Cytophagia</taxon>
        <taxon>Cytophagales</taxon>
        <taxon>Marivirgaceae</taxon>
        <taxon>Marivirga</taxon>
    </lineage>
</organism>
<evidence type="ECO:0000313" key="1">
    <source>
        <dbReference type="EMBL" id="WMN10826.1"/>
    </source>
</evidence>
<name>A0AA51NC20_9BACT</name>
<dbReference type="PROSITE" id="PS51257">
    <property type="entry name" value="PROKAR_LIPOPROTEIN"/>
    <property type="match status" value="1"/>
</dbReference>
<protein>
    <recommendedName>
        <fullName evidence="3">Lipocalin-like domain-containing protein</fullName>
    </recommendedName>
</protein>
<dbReference type="KEGG" id="msaa:QYS49_36150"/>